<dbReference type="PROSITE" id="PS51173">
    <property type="entry name" value="CBM2"/>
    <property type="match status" value="1"/>
</dbReference>
<dbReference type="InterPro" id="IPR017853">
    <property type="entry name" value="GH"/>
</dbReference>
<feature type="signal peptide" evidence="2">
    <location>
        <begin position="1"/>
        <end position="31"/>
    </location>
</feature>
<dbReference type="EMBL" id="JAGFNS010000003">
    <property type="protein sequence ID" value="MBO3737268.1"/>
    <property type="molecule type" value="Genomic_DNA"/>
</dbReference>
<dbReference type="InterPro" id="IPR012291">
    <property type="entry name" value="CBM2_carb-bd_dom_sf"/>
</dbReference>
<dbReference type="InterPro" id="IPR001223">
    <property type="entry name" value="Glyco_hydro18_cat"/>
</dbReference>
<dbReference type="Gene3D" id="2.60.40.290">
    <property type="match status" value="1"/>
</dbReference>
<feature type="domain" description="CBM2" evidence="3">
    <location>
        <begin position="28"/>
        <end position="136"/>
    </location>
</feature>
<dbReference type="CDD" id="cd06543">
    <property type="entry name" value="GH18_PF-ChiA-like"/>
    <property type="match status" value="1"/>
</dbReference>
<dbReference type="SMART" id="SM00637">
    <property type="entry name" value="CBD_II"/>
    <property type="match status" value="1"/>
</dbReference>
<feature type="compositionally biased region" description="Pro residues" evidence="1">
    <location>
        <begin position="168"/>
        <end position="192"/>
    </location>
</feature>
<evidence type="ECO:0000256" key="1">
    <source>
        <dbReference type="SAM" id="MobiDB-lite"/>
    </source>
</evidence>
<proteinExistence type="predicted"/>
<dbReference type="SUPFAM" id="SSF51445">
    <property type="entry name" value="(Trans)glycosidases"/>
    <property type="match status" value="1"/>
</dbReference>
<name>A0ABS3UHN7_9ACTN</name>
<feature type="chain" id="PRO_5045523036" evidence="2">
    <location>
        <begin position="32"/>
        <end position="484"/>
    </location>
</feature>
<keyword evidence="6" id="KW-1185">Reference proteome</keyword>
<feature type="region of interest" description="Disordered" evidence="1">
    <location>
        <begin position="135"/>
        <end position="196"/>
    </location>
</feature>
<feature type="compositionally biased region" description="Low complexity" evidence="1">
    <location>
        <begin position="136"/>
        <end position="167"/>
    </location>
</feature>
<dbReference type="RefSeq" id="WP_208466451.1">
    <property type="nucleotide sequence ID" value="NZ_JAGFNS010000003.1"/>
</dbReference>
<evidence type="ECO:0000256" key="2">
    <source>
        <dbReference type="SAM" id="SignalP"/>
    </source>
</evidence>
<dbReference type="Pfam" id="PF00553">
    <property type="entry name" value="CBM_2"/>
    <property type="match status" value="1"/>
</dbReference>
<dbReference type="Proteomes" id="UP000679690">
    <property type="component" value="Unassembled WGS sequence"/>
</dbReference>
<evidence type="ECO:0000259" key="3">
    <source>
        <dbReference type="PROSITE" id="PS51173"/>
    </source>
</evidence>
<dbReference type="PANTHER" id="PTHR42976:SF1">
    <property type="entry name" value="GH18 DOMAIN-CONTAINING PROTEIN-RELATED"/>
    <property type="match status" value="1"/>
</dbReference>
<dbReference type="InterPro" id="IPR008965">
    <property type="entry name" value="CBM2/CBM3_carb-bd_dom_sf"/>
</dbReference>
<dbReference type="PROSITE" id="PS51910">
    <property type="entry name" value="GH18_2"/>
    <property type="match status" value="1"/>
</dbReference>
<evidence type="ECO:0000313" key="5">
    <source>
        <dbReference type="EMBL" id="MBO3737268.1"/>
    </source>
</evidence>
<sequence length="484" mass="50607">MARRRLARKLAVLGAAVLALGAATLARPAQAAGNVTAAFSKDSDWGTGYQAKYTIINSTQSAISSWTVAFDLPPGLGLSSAWDAQTSVSGQHVIARNKDYNGTVPAGGSVFFGFVVSGGSGAPVNCTVNGVSCDGSATPSPTVTSSPTPSPTGTSSPTPAPTVTSSPTPTPTPTTTPTPSPTPTLTPSPPSGPTLSVAPYLDMGAWPTPVLADEATASTLKNFTLAFITSPVGCKASWFNAYDPREGWYLDQIEALRESGGEVKISFGGATGAELAQPCTDVSALVAEYQAVISTYGLKYIDFDIEGAAVAEPASIARRSQAMALLQAGNPDLKVSLTLPVLPTGLDHNGLNVVRSARDAGVSLDVVNLMAMDYYQSGDYGAFAQQAAQGTYNQLAALYPSMSSAELWRMIGVTPMLGVNDDNGVFDQSDARDLVEFAQRNRLGELSFWEMTRDRNACTGALFQCTNITQQPYEFSKIFAEFTG</sequence>
<protein>
    <submittedName>
        <fullName evidence="5">Cellulose binding domain-containing protein</fullName>
    </submittedName>
</protein>
<dbReference type="SUPFAM" id="SSF49384">
    <property type="entry name" value="Carbohydrate-binding domain"/>
    <property type="match status" value="1"/>
</dbReference>
<dbReference type="Gene3D" id="3.20.20.80">
    <property type="entry name" value="Glycosidases"/>
    <property type="match status" value="1"/>
</dbReference>
<dbReference type="PANTHER" id="PTHR42976">
    <property type="entry name" value="BIFUNCTIONAL CHITINASE/LYSOZYME-RELATED"/>
    <property type="match status" value="1"/>
</dbReference>
<comment type="caution">
    <text evidence="5">The sequence shown here is derived from an EMBL/GenBank/DDBJ whole genome shotgun (WGS) entry which is preliminary data.</text>
</comment>
<feature type="domain" description="GH18" evidence="4">
    <location>
        <begin position="194"/>
        <end position="484"/>
    </location>
</feature>
<evidence type="ECO:0000313" key="6">
    <source>
        <dbReference type="Proteomes" id="UP000679690"/>
    </source>
</evidence>
<dbReference type="InterPro" id="IPR001919">
    <property type="entry name" value="CBD2"/>
</dbReference>
<dbReference type="InterPro" id="IPR052750">
    <property type="entry name" value="GH18_Chitinase"/>
</dbReference>
<accession>A0ABS3UHN7</accession>
<keyword evidence="2" id="KW-0732">Signal</keyword>
<gene>
    <name evidence="5" type="ORF">J5X75_07030</name>
</gene>
<evidence type="ECO:0000259" key="4">
    <source>
        <dbReference type="PROSITE" id="PS51910"/>
    </source>
</evidence>
<organism evidence="5 6">
    <name type="scientific">Actinoplanes flavus</name>
    <dbReference type="NCBI Taxonomy" id="2820290"/>
    <lineage>
        <taxon>Bacteria</taxon>
        <taxon>Bacillati</taxon>
        <taxon>Actinomycetota</taxon>
        <taxon>Actinomycetes</taxon>
        <taxon>Micromonosporales</taxon>
        <taxon>Micromonosporaceae</taxon>
        <taxon>Actinoplanes</taxon>
    </lineage>
</organism>
<reference evidence="5 6" key="1">
    <citation type="submission" date="2021-03" db="EMBL/GenBank/DDBJ databases">
        <title>Actinoplanes flavus sp. nov., a novel actinomycete isolated from Coconut Palm rhizosphere soil.</title>
        <authorList>
            <person name="Luo X."/>
        </authorList>
    </citation>
    <scope>NUCLEOTIDE SEQUENCE [LARGE SCALE GENOMIC DNA]</scope>
    <source>
        <strain evidence="5 6">NEAU-H7</strain>
    </source>
</reference>